<dbReference type="InterPro" id="IPR045495">
    <property type="entry name" value="PI4K_N"/>
</dbReference>
<evidence type="ECO:0000313" key="9">
    <source>
        <dbReference type="WBParaSite" id="ASIM_0001276801-mRNA-1"/>
    </source>
</evidence>
<comment type="similarity">
    <text evidence="1">Belongs to the PI3/PI4-kinase family. Type III PI4K subfamily.</text>
</comment>
<dbReference type="PROSITE" id="PS50290">
    <property type="entry name" value="PI3_4_KINASE_3"/>
    <property type="match status" value="1"/>
</dbReference>
<dbReference type="InterPro" id="IPR015433">
    <property type="entry name" value="PI3/4_kinase"/>
</dbReference>
<evidence type="ECO:0000256" key="2">
    <source>
        <dbReference type="ARBA" id="ARBA00012169"/>
    </source>
</evidence>
<feature type="domain" description="PIK helical" evidence="6">
    <location>
        <begin position="1615"/>
        <end position="1795"/>
    </location>
</feature>
<dbReference type="PROSITE" id="PS00915">
    <property type="entry name" value="PI3_4_KINASE_1"/>
    <property type="match status" value="1"/>
</dbReference>
<dbReference type="InterPro" id="IPR016024">
    <property type="entry name" value="ARM-type_fold"/>
</dbReference>
<sequence length="2187" mass="245957">MAVDEDFLFQNLQCSAICLARLDKATLDQVKKRLLESVNGAGLEKIPLNHLVRCRLLATGIYLLYANGKIASKTSTLSKLQYLEELLPILLKAFVLLSELKWVDDGVANKTDRVPIQEQFAFCFNTILSELAARYPSVRDRIVSVQLEVFACITDTIVEICEKKQPLLPSKVHLMKMIAFLIGLMRSFARYNADKESPLISKIYPIPFRLTKRNDLASAADGDANNDGIKAQPLSKSASIHITYRSNSIRLTTDSENWFWNDDRLIVEKGDTTNDRYRKLFSKHGSSFLNATTPIRDGEDVAFMLNPKELDALSDTIQRLLRKPILSVMDIHATDVFMAGSIKRFPYKTISECLLLVCVALLRDVVQPYNMLDSKRALSEKFAKEMNAFVTELLKRAQEELNAQKTSDDEKKNRMSAGQSEMVINRTKMLVVANSICLQLIVWAALDEFDAEMLSSTIAERIWLHHGHRHVLTHMPLSMMALESLGSVAVKFPTIATTIIVPALIRFLLEPSPVLSKLATESTVGDRRNAIETDRREDDLAARRKQALESLRSAAIQSMCRALRSAMTVDKLCVQACLTTVSTKLFLCSNPDSTYGSSLVLENAIMILGGIGVGLVDVPNVQQLVFNIFAQRFSKPTTSLDGQIINALANMWIAGARDIYELIWLLFTKITVESSNRAYSSTETSTGGEHRYAHVSLAVDTALARMAENVSNEEDKMTLLYRLLELFVQLGLEGKKAAERMAKATLKMSNVAGNLGVLIPKIAALLRRMGTISSPPMKLRNLFRDFWLYCTLNGFDVADSGLWPGEWYEAVCVVASKSPVLIPHESLRAELVANAAIKNDAVTVLELQEIRNTILSEMQPSADVIALVNKMDFAQCIYLLSVFRMERMRVVHSTQPEAVHSIFIYLENGLIRKDKSAMWTCLLSAATLIFFEYLKRAKNLSLDKALEKGLEYHAQFLLVMFNHNLREIRRCADTCLSRLVDTFPHLLWNGRVLSTALELLEALSNNIDNDIECINTTLVIPSLEWTIQLQDSLDQRKLLVQDFTQRCKQILQEAIRWAPGSTRSHLVEYVSNSVSTSNNSFRLTIEAVLRDSECCGDSVVESDSSSNPGASIYLTSLHLRSLYLGQVGAWLIVSSVKGMLAMCKRKDGVGAGFQLIESLECDLDRACETGCDEEMTDAVMKLSALFIILKELNLRLLHTIVWVPSRNFTASTMRLCVMCWNWILVAKDDIHSSFLREMASCWTSIVQKECGLFERDAAIVSPLSVQYSSRPKSPFVQPHSIWIDFLCERVGVAKYSNREQLDILEMMFVQSLSLWVGQQTAALSIAVSSPTTLLQQPSLIGSNGAVRSADILSVAVNVTISASMMSRSVEAVGVRFRLLTCVLSMIQGDSLSSRLSKNVLRQRVYAAALDYFTVAPQTPTQNATQLRNDIRLLIAFWNTLYADVKYIKKEMFASVEVDPKMLSTQQILDDTYKSDTTMLSKSQELVFRSFSTSSSDSSCDRCVPFSRADAQTWHAAASTSMNWVTVVASQGKASALQRSTLSADPRRRDPHGEVEKQVKIYNKRRNLILAFTANEIERLSVWLNPLCESMEEGEAVVDQWRKNTFPDPRTEQRLMKENVKLAWEISPELAVYMPERFRTCMSCRSVVQELVTRAPELVSHIPEALLLLIADGKILEERTEDVKSLSHILTWAPCSPVTALSLLGARQYPTHPVTVQYAVRVLKSYPPDVLLQYIPQLVQAIRHDTMGYVAELIVWLAGHSQLLAHQLLWNMQTNLYKDEDSKEKDVDVFEPLTDLINKILSQLEGAAKKFYEAEFTSFKRITDISGTIKPYPKGEARKKACLKALAEIRIDSVTYLPSNPEAIVLGIDYKSATPMQSAAKAPFLAKFKVRRCGVQELERIGIAAHEGGRASADADIHVLAQSEDSRVCWQSAIFKVGDDVRQDMLALQLMRIMRNIFEAVELDVRLFPYRVVATSPGCGVIECVPNSKSRDQLGRQTDFGLYEYFLTTYGDENSEKLHTARRNFIRSMAAYSVFSFLLQIKDRHNGNIMIDDKGHIVHIDFGFMFESSPGGNLGFEPDFKLSQEMVAIMGGKMEAPSFRLFASLCVQAYLAVRPYQKSFIALVSLMLDTRLPCFRGKTIQQFRERFAPHSSERDAAKYMMQIIRNCFLNVRSKMYDQLQYIQNEIPY</sequence>
<evidence type="ECO:0000256" key="1">
    <source>
        <dbReference type="ARBA" id="ARBA00006209"/>
    </source>
</evidence>
<dbReference type="Gene3D" id="3.30.1010.10">
    <property type="entry name" value="Phosphatidylinositol 3-kinase Catalytic Subunit, Chain A, domain 4"/>
    <property type="match status" value="1"/>
</dbReference>
<evidence type="ECO:0000313" key="8">
    <source>
        <dbReference type="Proteomes" id="UP000267096"/>
    </source>
</evidence>
<dbReference type="InterPro" id="IPR042236">
    <property type="entry name" value="PI3K_accessory_sf"/>
</dbReference>
<dbReference type="PANTHER" id="PTHR10048">
    <property type="entry name" value="PHOSPHATIDYLINOSITOL KINASE"/>
    <property type="match status" value="1"/>
</dbReference>
<dbReference type="SMART" id="SM00145">
    <property type="entry name" value="PI3Ka"/>
    <property type="match status" value="1"/>
</dbReference>
<reference evidence="7 8" key="2">
    <citation type="submission" date="2018-11" db="EMBL/GenBank/DDBJ databases">
        <authorList>
            <consortium name="Pathogen Informatics"/>
        </authorList>
    </citation>
    <scope>NUCLEOTIDE SEQUENCE [LARGE SCALE GENOMIC DNA]</scope>
</reference>
<dbReference type="PROSITE" id="PS51545">
    <property type="entry name" value="PIK_HELICAL"/>
    <property type="match status" value="1"/>
</dbReference>
<dbReference type="Pfam" id="PF00613">
    <property type="entry name" value="PI3Ka"/>
    <property type="match status" value="1"/>
</dbReference>
<dbReference type="FunFam" id="1.25.40.70:FF:000011">
    <property type="entry name" value="Phosphatidylinositol 4-kinase alpha"/>
    <property type="match status" value="1"/>
</dbReference>
<dbReference type="InterPro" id="IPR001263">
    <property type="entry name" value="PI3K_accessory_dom"/>
</dbReference>
<dbReference type="FunFam" id="1.10.1070.11:FF:000005">
    <property type="entry name" value="Phosphatidylinositol 4-kinase, catalytic, alpha"/>
    <property type="match status" value="1"/>
</dbReference>
<dbReference type="PANTHER" id="PTHR10048:SF15">
    <property type="entry name" value="PHOSPHATIDYLINOSITOL 4-KINASE ALPHA"/>
    <property type="match status" value="1"/>
</dbReference>
<gene>
    <name evidence="7" type="ORF">ASIM_LOCUS12234</name>
</gene>
<dbReference type="Proteomes" id="UP000267096">
    <property type="component" value="Unassembled WGS sequence"/>
</dbReference>
<proteinExistence type="inferred from homology"/>
<dbReference type="PROSITE" id="PS00916">
    <property type="entry name" value="PI3_4_KINASE_2"/>
    <property type="match status" value="1"/>
</dbReference>
<dbReference type="WBParaSite" id="ASIM_0001276801-mRNA-1">
    <property type="protein sequence ID" value="ASIM_0001276801-mRNA-1"/>
    <property type="gene ID" value="ASIM_0001276801"/>
</dbReference>
<dbReference type="EMBL" id="UYRR01031156">
    <property type="protein sequence ID" value="VDK46890.1"/>
    <property type="molecule type" value="Genomic_DNA"/>
</dbReference>
<dbReference type="OrthoDB" id="10264149at2759"/>
<organism evidence="9">
    <name type="scientific">Anisakis simplex</name>
    <name type="common">Herring worm</name>
    <dbReference type="NCBI Taxonomy" id="6269"/>
    <lineage>
        <taxon>Eukaryota</taxon>
        <taxon>Metazoa</taxon>
        <taxon>Ecdysozoa</taxon>
        <taxon>Nematoda</taxon>
        <taxon>Chromadorea</taxon>
        <taxon>Rhabditida</taxon>
        <taxon>Spirurina</taxon>
        <taxon>Ascaridomorpha</taxon>
        <taxon>Ascaridoidea</taxon>
        <taxon>Anisakidae</taxon>
        <taxon>Anisakis</taxon>
        <taxon>Anisakis simplex complex</taxon>
    </lineage>
</organism>
<evidence type="ECO:0000259" key="6">
    <source>
        <dbReference type="PROSITE" id="PS51545"/>
    </source>
</evidence>
<evidence type="ECO:0000313" key="7">
    <source>
        <dbReference type="EMBL" id="VDK46890.1"/>
    </source>
</evidence>
<evidence type="ECO:0000259" key="5">
    <source>
        <dbReference type="PROSITE" id="PS50290"/>
    </source>
</evidence>
<dbReference type="SMART" id="SM00146">
    <property type="entry name" value="PI3Kc"/>
    <property type="match status" value="1"/>
</dbReference>
<dbReference type="SUPFAM" id="SSF48371">
    <property type="entry name" value="ARM repeat"/>
    <property type="match status" value="2"/>
</dbReference>
<dbReference type="Gene3D" id="1.10.1070.11">
    <property type="entry name" value="Phosphatidylinositol 3-/4-kinase, catalytic domain"/>
    <property type="match status" value="1"/>
</dbReference>
<dbReference type="InterPro" id="IPR000403">
    <property type="entry name" value="PI3/4_kinase_cat_dom"/>
</dbReference>
<dbReference type="Gene3D" id="1.25.40.70">
    <property type="entry name" value="Phosphatidylinositol 3-kinase, accessory domain (PIK)"/>
    <property type="match status" value="1"/>
</dbReference>
<protein>
    <recommendedName>
        <fullName evidence="2">1-phosphatidylinositol 4-kinase</fullName>
        <ecNumber evidence="2">2.7.1.67</ecNumber>
    </recommendedName>
</protein>
<keyword evidence="8" id="KW-1185">Reference proteome</keyword>
<dbReference type="FunFam" id="3.30.1010.10:FF:000009">
    <property type="entry name" value="Phosphatidylinositol 4-kinase, catalytic, alpha"/>
    <property type="match status" value="1"/>
</dbReference>
<dbReference type="InterPro" id="IPR011009">
    <property type="entry name" value="Kinase-like_dom_sf"/>
</dbReference>
<dbReference type="GO" id="GO:0005737">
    <property type="term" value="C:cytoplasm"/>
    <property type="evidence" value="ECO:0007669"/>
    <property type="project" value="TreeGrafter"/>
</dbReference>
<dbReference type="InterPro" id="IPR018936">
    <property type="entry name" value="PI3/4_kinase_CS"/>
</dbReference>
<dbReference type="Pfam" id="PF19274">
    <property type="entry name" value="PI4K_N"/>
    <property type="match status" value="3"/>
</dbReference>
<accession>A0A158PNS6</accession>
<reference evidence="9" key="1">
    <citation type="submission" date="2016-04" db="UniProtKB">
        <authorList>
            <consortium name="WormBaseParasite"/>
        </authorList>
    </citation>
    <scope>IDENTIFICATION</scope>
</reference>
<feature type="domain" description="PI3K/PI4K catalytic" evidence="5">
    <location>
        <begin position="1896"/>
        <end position="2171"/>
    </location>
</feature>
<dbReference type="GO" id="GO:0005886">
    <property type="term" value="C:plasma membrane"/>
    <property type="evidence" value="ECO:0007669"/>
    <property type="project" value="TreeGrafter"/>
</dbReference>
<dbReference type="EC" id="2.7.1.67" evidence="2"/>
<evidence type="ECO:0000256" key="4">
    <source>
        <dbReference type="ARBA" id="ARBA00022777"/>
    </source>
</evidence>
<dbReference type="GO" id="GO:0004430">
    <property type="term" value="F:1-phosphatidylinositol 4-kinase activity"/>
    <property type="evidence" value="ECO:0007669"/>
    <property type="project" value="UniProtKB-EC"/>
</dbReference>
<dbReference type="GO" id="GO:0046854">
    <property type="term" value="P:phosphatidylinositol phosphate biosynthetic process"/>
    <property type="evidence" value="ECO:0007669"/>
    <property type="project" value="InterPro"/>
</dbReference>
<dbReference type="GO" id="GO:0048015">
    <property type="term" value="P:phosphatidylinositol-mediated signaling"/>
    <property type="evidence" value="ECO:0007669"/>
    <property type="project" value="TreeGrafter"/>
</dbReference>
<keyword evidence="3" id="KW-0808">Transferase</keyword>
<dbReference type="InterPro" id="IPR036940">
    <property type="entry name" value="PI3/4_kinase_cat_sf"/>
</dbReference>
<name>A0A158PNS6_ANISI</name>
<dbReference type="SUPFAM" id="SSF56112">
    <property type="entry name" value="Protein kinase-like (PK-like)"/>
    <property type="match status" value="1"/>
</dbReference>
<keyword evidence="4" id="KW-0418">Kinase</keyword>
<dbReference type="CDD" id="cd05167">
    <property type="entry name" value="PI4Kc_III_alpha"/>
    <property type="match status" value="1"/>
</dbReference>
<dbReference type="Pfam" id="PF00454">
    <property type="entry name" value="PI3_PI4_kinase"/>
    <property type="match status" value="1"/>
</dbReference>
<evidence type="ECO:0000256" key="3">
    <source>
        <dbReference type="ARBA" id="ARBA00022679"/>
    </source>
</evidence>